<dbReference type="RefSeq" id="WP_176763194.1">
    <property type="nucleotide sequence ID" value="NZ_FMZL01000044.1"/>
</dbReference>
<dbReference type="InterPro" id="IPR009057">
    <property type="entry name" value="Homeodomain-like_sf"/>
</dbReference>
<evidence type="ECO:0000313" key="3">
    <source>
        <dbReference type="Proteomes" id="UP000198528"/>
    </source>
</evidence>
<dbReference type="AlphaFoldDB" id="A0A1G6NPI6"/>
<dbReference type="Proteomes" id="UP000198528">
    <property type="component" value="Unassembled WGS sequence"/>
</dbReference>
<feature type="domain" description="Integrase catalytic" evidence="1">
    <location>
        <begin position="125"/>
        <end position="297"/>
    </location>
</feature>
<evidence type="ECO:0000259" key="1">
    <source>
        <dbReference type="PROSITE" id="PS50994"/>
    </source>
</evidence>
<dbReference type="SUPFAM" id="SSF46689">
    <property type="entry name" value="Homeodomain-like"/>
    <property type="match status" value="1"/>
</dbReference>
<sequence length="487" mass="53147">MTVPLDTRQAIRELDAGGASRSQIARELHVSRNTVRKYADMKDMSPAAPVSARPHPAIDADAAWVDSVLEADLGAPRKQRHTAKRIYDRLVEERGYAGSYSTVCRYVGEWRRGHSHSPREGYLELAWEPGTAQVDYGSFRAVVAGVPRTLRLLVVTLPHSNARFCVAMELERSECLCWGLRLVFEWAGRAPRVLVLDNATEAGRMLRGIVTESELFSHFRAHYRCEVRFCNPHSGNEKGSVENAVGFLRRNLLVPVPEVASVDELNERLRAGCERINAGARSRAGAPTPEALREDLAGMLALPGAPFDAVRWTHARADKRGYVRVDGNLYCVGPAWHDRELVVGVRARSVEVLADRGRRVATLARSFGEGETVRNPASLIPALVARPRAFGESTIRRDMPGALVGELDRCDKAGRRKALRAIGRASEHSGFGAACEAAARVFASGRVPDDASCDALARRVAAGGSEPGQADLAVYDGFLGEAARDAE</sequence>
<proteinExistence type="predicted"/>
<dbReference type="PANTHER" id="PTHR35004">
    <property type="entry name" value="TRANSPOSASE RV3428C-RELATED"/>
    <property type="match status" value="1"/>
</dbReference>
<dbReference type="NCBIfam" id="NF033546">
    <property type="entry name" value="transpos_IS21"/>
    <property type="match status" value="1"/>
</dbReference>
<gene>
    <name evidence="2" type="ORF">SAMN04487824_1442</name>
</gene>
<protein>
    <submittedName>
        <fullName evidence="2">Transposase</fullName>
    </submittedName>
</protein>
<dbReference type="PROSITE" id="PS50994">
    <property type="entry name" value="INTEGRASE"/>
    <property type="match status" value="1"/>
</dbReference>
<dbReference type="EMBL" id="FMZL01000044">
    <property type="protein sequence ID" value="SDC69571.1"/>
    <property type="molecule type" value="Genomic_DNA"/>
</dbReference>
<dbReference type="InterPro" id="IPR054353">
    <property type="entry name" value="IstA-like_C"/>
</dbReference>
<keyword evidence="3" id="KW-1185">Reference proteome</keyword>
<evidence type="ECO:0000313" key="2">
    <source>
        <dbReference type="EMBL" id="SDC69571.1"/>
    </source>
</evidence>
<reference evidence="3" key="1">
    <citation type="submission" date="2016-10" db="EMBL/GenBank/DDBJ databases">
        <authorList>
            <person name="Varghese N."/>
            <person name="Submissions S."/>
        </authorList>
    </citation>
    <scope>NUCLEOTIDE SEQUENCE [LARGE SCALE GENOMIC DNA]</scope>
    <source>
        <strain evidence="3">DSM 22619</strain>
    </source>
</reference>
<dbReference type="InterPro" id="IPR001584">
    <property type="entry name" value="Integrase_cat-core"/>
</dbReference>
<dbReference type="GO" id="GO:0015074">
    <property type="term" value="P:DNA integration"/>
    <property type="evidence" value="ECO:0007669"/>
    <property type="project" value="InterPro"/>
</dbReference>
<dbReference type="Gene3D" id="1.10.10.60">
    <property type="entry name" value="Homeodomain-like"/>
    <property type="match status" value="1"/>
</dbReference>
<dbReference type="PANTHER" id="PTHR35004:SF8">
    <property type="entry name" value="TRANSPOSASE RV3428C-RELATED"/>
    <property type="match status" value="1"/>
</dbReference>
<dbReference type="Pfam" id="PF22483">
    <property type="entry name" value="Mu-transpos_C_2"/>
    <property type="match status" value="1"/>
</dbReference>
<accession>A0A1G6NPI6</accession>
<organism evidence="2 3">
    <name type="scientific">Parafannyhessea umbonata</name>
    <dbReference type="NCBI Taxonomy" id="604330"/>
    <lineage>
        <taxon>Bacteria</taxon>
        <taxon>Bacillati</taxon>
        <taxon>Actinomycetota</taxon>
        <taxon>Coriobacteriia</taxon>
        <taxon>Coriobacteriales</taxon>
        <taxon>Atopobiaceae</taxon>
        <taxon>Parafannyhessea</taxon>
    </lineage>
</organism>
<dbReference type="STRING" id="604330.SAMN04489857_1181"/>
<name>A0A1G6NPI6_9ACTN</name>